<organism evidence="2 3">
    <name type="scientific">Caenorhabditis elegans</name>
    <dbReference type="NCBI Taxonomy" id="6239"/>
    <lineage>
        <taxon>Eukaryota</taxon>
        <taxon>Metazoa</taxon>
        <taxon>Ecdysozoa</taxon>
        <taxon>Nematoda</taxon>
        <taxon>Chromadorea</taxon>
        <taxon>Rhabditida</taxon>
        <taxon>Rhabditina</taxon>
        <taxon>Rhabditomorpha</taxon>
        <taxon>Rhabditoidea</taxon>
        <taxon>Rhabditidae</taxon>
        <taxon>Peloderinae</taxon>
        <taxon>Caenorhabditis</taxon>
    </lineage>
</organism>
<proteinExistence type="predicted"/>
<keyword evidence="1" id="KW-0812">Transmembrane</keyword>
<keyword evidence="3" id="KW-1185">Reference proteome</keyword>
<dbReference type="GeneID" id="182786"/>
<dbReference type="CTD" id="182786"/>
<keyword evidence="2" id="KW-0675">Receptor</keyword>
<feature type="transmembrane region" description="Helical" evidence="1">
    <location>
        <begin position="61"/>
        <end position="83"/>
    </location>
</feature>
<dbReference type="InParanoid" id="Q9XVD7"/>
<keyword evidence="1" id="KW-1133">Transmembrane helix</keyword>
<reference evidence="2 3" key="1">
    <citation type="journal article" date="1998" name="Science">
        <title>Genome sequence of the nematode C. elegans: a platform for investigating biology.</title>
        <authorList>
            <consortium name="The C. elegans sequencing consortium"/>
            <person name="Sulson J.E."/>
            <person name="Waterston R."/>
        </authorList>
    </citation>
    <scope>NUCLEOTIDE SEQUENCE [LARGE SCALE GENOMIC DNA]</scope>
    <source>
        <strain evidence="2 3">Bristol N2</strain>
    </source>
</reference>
<protein>
    <submittedName>
        <fullName evidence="2">Serpentine Receptor, class Z</fullName>
    </submittedName>
</protein>
<feature type="transmembrane region" description="Helical" evidence="1">
    <location>
        <begin position="20"/>
        <end position="40"/>
    </location>
</feature>
<sequence>MNSSLLNFEYLSDLFAFSSEFWVALMTFLSYFTLPFYVYVHKINRQRETSFPLIMKHFYKMIKVAYFSFFMLIGIVLFIGFLIVVDDSIMRSLVGLLVILIFSIASIIQLLRFFVTLQVFHVLIFMLAIQNFLRFFFPLKCSSSLNSIHKYVKPIYICFVLKDIAGYLIWVAVDRFLVPYNIWHTGRVFYLVEFLIMNVLISLLSPIIYIPIMMKTRENRMYSQQHAHLHNYVFWQSILVVSSKMIALPYIIRNTKIQHIISGISINDGFTTPLIIQLSYLWCNRHILFKNFKLKTFVKVLCGKTDATVHAISAPIVYSIT</sequence>
<dbReference type="AlphaFoldDB" id="Q9XVD7"/>
<dbReference type="PhylomeDB" id="Q9XVD7"/>
<dbReference type="KEGG" id="cel:CELE_C18D4.9"/>
<evidence type="ECO:0000313" key="3">
    <source>
        <dbReference type="Proteomes" id="UP000001940"/>
    </source>
</evidence>
<evidence type="ECO:0000313" key="2">
    <source>
        <dbReference type="EMBL" id="CAB03906.3"/>
    </source>
</evidence>
<dbReference type="FunCoup" id="Q9XVD7">
    <property type="interactions" value="1"/>
</dbReference>
<keyword evidence="1" id="KW-0472">Membrane</keyword>
<dbReference type="WormBase" id="C18D4.9">
    <property type="protein sequence ID" value="CE52362"/>
    <property type="gene ID" value="WBGene00007678"/>
    <property type="gene designation" value="srz-90"/>
</dbReference>
<gene>
    <name evidence="2 4" type="primary">srz-90</name>
    <name evidence="4" type="ORF">C18D4.9</name>
    <name evidence="2" type="ORF">CELE_C18D4.9</name>
</gene>
<dbReference type="AGR" id="WB:WBGene00007678"/>
<feature type="transmembrane region" description="Helical" evidence="1">
    <location>
        <begin position="113"/>
        <end position="133"/>
    </location>
</feature>
<dbReference type="EMBL" id="BX284605">
    <property type="protein sequence ID" value="CAB03906.3"/>
    <property type="molecule type" value="Genomic_DNA"/>
</dbReference>
<name>Q9XVD7_CAEEL</name>
<dbReference type="PANTHER" id="PTHR31720">
    <property type="entry name" value="SERPENTINE RECEPTOR, CLASS Z-RELATED"/>
    <property type="match status" value="1"/>
</dbReference>
<feature type="transmembrane region" description="Helical" evidence="1">
    <location>
        <begin position="232"/>
        <end position="252"/>
    </location>
</feature>
<evidence type="ECO:0000313" key="4">
    <source>
        <dbReference type="WormBase" id="C18D4.9"/>
    </source>
</evidence>
<dbReference type="InterPro" id="IPR018817">
    <property type="entry name" value="7TM_GPCR_serpentine_rcpt_Srz"/>
</dbReference>
<accession>Q9XVD7</accession>
<evidence type="ECO:0000256" key="1">
    <source>
        <dbReference type="SAM" id="Phobius"/>
    </source>
</evidence>
<dbReference type="HOGENOM" id="CLU_056063_2_1_1"/>
<feature type="transmembrane region" description="Helical" evidence="1">
    <location>
        <begin position="89"/>
        <end position="108"/>
    </location>
</feature>
<feature type="transmembrane region" description="Helical" evidence="1">
    <location>
        <begin position="189"/>
        <end position="212"/>
    </location>
</feature>
<dbReference type="PANTHER" id="PTHR31720:SF3">
    <property type="entry name" value="SERPENTINE RECEPTOR, CLASS Z-RELATED"/>
    <property type="match status" value="1"/>
</dbReference>
<dbReference type="Proteomes" id="UP000001940">
    <property type="component" value="Chromosome V"/>
</dbReference>
<dbReference type="UCSC" id="C18D4.9">
    <property type="organism name" value="c. elegans"/>
</dbReference>
<feature type="transmembrane region" description="Helical" evidence="1">
    <location>
        <begin position="153"/>
        <end position="177"/>
    </location>
</feature>
<dbReference type="Pfam" id="PF10325">
    <property type="entry name" value="7TM_GPCR_Srz"/>
    <property type="match status" value="1"/>
</dbReference>
<dbReference type="RefSeq" id="NP_001343574.1">
    <property type="nucleotide sequence ID" value="NM_001356783.2"/>
</dbReference>